<keyword evidence="10" id="KW-1185">Reference proteome</keyword>
<feature type="domain" description="Palmitoyltransferase DHHC" evidence="8">
    <location>
        <begin position="94"/>
        <end position="233"/>
    </location>
</feature>
<feature type="transmembrane region" description="Helical" evidence="7">
    <location>
        <begin position="21"/>
        <end position="39"/>
    </location>
</feature>
<feature type="transmembrane region" description="Helical" evidence="7">
    <location>
        <begin position="194"/>
        <end position="221"/>
    </location>
</feature>
<comment type="subcellular location">
    <subcellularLocation>
        <location evidence="1">Membrane</location>
        <topology evidence="1">Multi-pass membrane protein</topology>
    </subcellularLocation>
</comment>
<dbReference type="GO" id="GO:0006612">
    <property type="term" value="P:protein targeting to membrane"/>
    <property type="evidence" value="ECO:0007669"/>
    <property type="project" value="TreeGrafter"/>
</dbReference>
<evidence type="ECO:0000256" key="3">
    <source>
        <dbReference type="ARBA" id="ARBA00022692"/>
    </source>
</evidence>
<keyword evidence="5 7" id="KW-0472">Membrane</keyword>
<comment type="catalytic activity">
    <reaction evidence="7">
        <text>L-cysteinyl-[protein] + hexadecanoyl-CoA = S-hexadecanoyl-L-cysteinyl-[protein] + CoA</text>
        <dbReference type="Rhea" id="RHEA:36683"/>
        <dbReference type="Rhea" id="RHEA-COMP:10131"/>
        <dbReference type="Rhea" id="RHEA-COMP:11032"/>
        <dbReference type="ChEBI" id="CHEBI:29950"/>
        <dbReference type="ChEBI" id="CHEBI:57287"/>
        <dbReference type="ChEBI" id="CHEBI:57379"/>
        <dbReference type="ChEBI" id="CHEBI:74151"/>
        <dbReference type="EC" id="2.3.1.225"/>
    </reaction>
</comment>
<accession>A0A8S1MRV1</accession>
<keyword evidence="6 7" id="KW-0012">Acyltransferase</keyword>
<dbReference type="GO" id="GO:0016020">
    <property type="term" value="C:membrane"/>
    <property type="evidence" value="ECO:0007669"/>
    <property type="project" value="UniProtKB-SubCell"/>
</dbReference>
<dbReference type="PROSITE" id="PS50216">
    <property type="entry name" value="DHHC"/>
    <property type="match status" value="1"/>
</dbReference>
<dbReference type="GO" id="GO:0005783">
    <property type="term" value="C:endoplasmic reticulum"/>
    <property type="evidence" value="ECO:0007669"/>
    <property type="project" value="TreeGrafter"/>
</dbReference>
<comment type="domain">
    <text evidence="7">The DHHC domain is required for palmitoyltransferase activity.</text>
</comment>
<gene>
    <name evidence="9" type="ORF">PSON_ATCC_30995.1.T0440123</name>
</gene>
<dbReference type="PANTHER" id="PTHR22883">
    <property type="entry name" value="ZINC FINGER DHHC DOMAIN CONTAINING PROTEIN"/>
    <property type="match status" value="1"/>
</dbReference>
<dbReference type="InterPro" id="IPR001594">
    <property type="entry name" value="Palmitoyltrfase_DHHC"/>
</dbReference>
<evidence type="ECO:0000313" key="10">
    <source>
        <dbReference type="Proteomes" id="UP000692954"/>
    </source>
</evidence>
<sequence length="306" mass="36342">MQQNIILRHGCSQPLTLYQSLTYLLYFPNILNCFLQISLLDEQAIHFIILGLLTIISLFSSIKTTLSCPTDEFLLLQVEYRRQGKHFNYENYKLDSYCDICEAYVKENTKHCKHCNRCCQDFDHHCKWVNNCIGKLNYKIFMMMVTSTMLQFFYTMIVYIRIIMLYNTQQEKLLIDNEIQKFHFYYENDLDIKYILSIIMIVDSFIFWILLFQLFIFHIYLIKKGISTYEFIVKPDIKKINPQNSIIIHAEVIPQGVPQTNLNFQMDNKKTMYQIDLSGSDQQVAQESQEKQINQSEIVLNNQDLA</sequence>
<dbReference type="InterPro" id="IPR039859">
    <property type="entry name" value="PFA4/ZDH16/20/ERF2-like"/>
</dbReference>
<keyword evidence="2 7" id="KW-0808">Transferase</keyword>
<dbReference type="AlphaFoldDB" id="A0A8S1MRV1"/>
<feature type="transmembrane region" description="Helical" evidence="7">
    <location>
        <begin position="140"/>
        <end position="164"/>
    </location>
</feature>
<dbReference type="EC" id="2.3.1.225" evidence="7"/>
<keyword evidence="3 7" id="KW-0812">Transmembrane</keyword>
<proteinExistence type="inferred from homology"/>
<dbReference type="GO" id="GO:0005794">
    <property type="term" value="C:Golgi apparatus"/>
    <property type="evidence" value="ECO:0007669"/>
    <property type="project" value="TreeGrafter"/>
</dbReference>
<keyword evidence="4 7" id="KW-1133">Transmembrane helix</keyword>
<evidence type="ECO:0000256" key="1">
    <source>
        <dbReference type="ARBA" id="ARBA00004141"/>
    </source>
</evidence>
<organism evidence="9 10">
    <name type="scientific">Paramecium sonneborni</name>
    <dbReference type="NCBI Taxonomy" id="65129"/>
    <lineage>
        <taxon>Eukaryota</taxon>
        <taxon>Sar</taxon>
        <taxon>Alveolata</taxon>
        <taxon>Ciliophora</taxon>
        <taxon>Intramacronucleata</taxon>
        <taxon>Oligohymenophorea</taxon>
        <taxon>Peniculida</taxon>
        <taxon>Parameciidae</taxon>
        <taxon>Paramecium</taxon>
    </lineage>
</organism>
<dbReference type="Pfam" id="PF01529">
    <property type="entry name" value="DHHC"/>
    <property type="match status" value="1"/>
</dbReference>
<evidence type="ECO:0000313" key="9">
    <source>
        <dbReference type="EMBL" id="CAD8082900.1"/>
    </source>
</evidence>
<dbReference type="GO" id="GO:0019706">
    <property type="term" value="F:protein-cysteine S-palmitoyltransferase activity"/>
    <property type="evidence" value="ECO:0007669"/>
    <property type="project" value="UniProtKB-EC"/>
</dbReference>
<comment type="caution">
    <text evidence="9">The sequence shown here is derived from an EMBL/GenBank/DDBJ whole genome shotgun (WGS) entry which is preliminary data.</text>
</comment>
<feature type="transmembrane region" description="Helical" evidence="7">
    <location>
        <begin position="45"/>
        <end position="62"/>
    </location>
</feature>
<evidence type="ECO:0000256" key="7">
    <source>
        <dbReference type="RuleBase" id="RU079119"/>
    </source>
</evidence>
<evidence type="ECO:0000259" key="8">
    <source>
        <dbReference type="Pfam" id="PF01529"/>
    </source>
</evidence>
<dbReference type="PANTHER" id="PTHR22883:SF203">
    <property type="entry name" value="PALMITOYLTRANSFERASE"/>
    <property type="match status" value="1"/>
</dbReference>
<dbReference type="OrthoDB" id="1924421at2759"/>
<evidence type="ECO:0000256" key="2">
    <source>
        <dbReference type="ARBA" id="ARBA00022679"/>
    </source>
</evidence>
<protein>
    <recommendedName>
        <fullName evidence="7">Palmitoyltransferase</fullName>
        <ecNumber evidence="7">2.3.1.225</ecNumber>
    </recommendedName>
</protein>
<dbReference type="EMBL" id="CAJJDN010000044">
    <property type="protein sequence ID" value="CAD8082900.1"/>
    <property type="molecule type" value="Genomic_DNA"/>
</dbReference>
<evidence type="ECO:0000256" key="6">
    <source>
        <dbReference type="ARBA" id="ARBA00023315"/>
    </source>
</evidence>
<evidence type="ECO:0000256" key="5">
    <source>
        <dbReference type="ARBA" id="ARBA00023136"/>
    </source>
</evidence>
<evidence type="ECO:0000256" key="4">
    <source>
        <dbReference type="ARBA" id="ARBA00022989"/>
    </source>
</evidence>
<name>A0A8S1MRV1_9CILI</name>
<reference evidence="9" key="1">
    <citation type="submission" date="2021-01" db="EMBL/GenBank/DDBJ databases">
        <authorList>
            <consortium name="Genoscope - CEA"/>
            <person name="William W."/>
        </authorList>
    </citation>
    <scope>NUCLEOTIDE SEQUENCE</scope>
</reference>
<comment type="similarity">
    <text evidence="7">Belongs to the DHHC palmitoyltransferase family.</text>
</comment>
<dbReference type="Proteomes" id="UP000692954">
    <property type="component" value="Unassembled WGS sequence"/>
</dbReference>